<reference evidence="1" key="2">
    <citation type="journal article" date="2022" name="Res Sq">
        <title>Comparative Genomics Reveals Insights into the Divergent Evolution of Astigmatic Mites and Household Pest Adaptations.</title>
        <authorList>
            <person name="Xiong Q."/>
            <person name="Wan A.T.-Y."/>
            <person name="Liu X.-Y."/>
            <person name="Fung C.S.-H."/>
            <person name="Xiao X."/>
            <person name="Malainual N."/>
            <person name="Hou J."/>
            <person name="Wang L."/>
            <person name="Wang M."/>
            <person name="Yang K."/>
            <person name="Cui Y."/>
            <person name="Leung E."/>
            <person name="Nong W."/>
            <person name="Shin S.-K."/>
            <person name="Au S."/>
            <person name="Jeong K.Y."/>
            <person name="Chew F.T."/>
            <person name="Hui J."/>
            <person name="Leung T.F."/>
            <person name="Tungtrongchitr A."/>
            <person name="Zhong N."/>
            <person name="Liu Z."/>
            <person name="Tsui S."/>
        </authorList>
    </citation>
    <scope>NUCLEOTIDE SEQUENCE</scope>
    <source>
        <strain evidence="1">Derf</strain>
        <tissue evidence="1">Whole organism</tissue>
    </source>
</reference>
<dbReference type="EMBL" id="ASGP02000005">
    <property type="protein sequence ID" value="KAH9506128.1"/>
    <property type="molecule type" value="Genomic_DNA"/>
</dbReference>
<evidence type="ECO:0000313" key="2">
    <source>
        <dbReference type="Proteomes" id="UP000790347"/>
    </source>
</evidence>
<name>A0A922HV45_DERFA</name>
<comment type="caution">
    <text evidence="1">The sequence shown here is derived from an EMBL/GenBank/DDBJ whole genome shotgun (WGS) entry which is preliminary data.</text>
</comment>
<proteinExistence type="predicted"/>
<dbReference type="AlphaFoldDB" id="A0A922HV45"/>
<accession>A0A922HV45</accession>
<gene>
    <name evidence="1" type="ORF">DERF_010872</name>
</gene>
<reference evidence="1" key="1">
    <citation type="submission" date="2013-05" db="EMBL/GenBank/DDBJ databases">
        <authorList>
            <person name="Yim A.K.Y."/>
            <person name="Chan T.F."/>
            <person name="Ji K.M."/>
            <person name="Liu X.Y."/>
            <person name="Zhou J.W."/>
            <person name="Li R.Q."/>
            <person name="Yang K.Y."/>
            <person name="Li J."/>
            <person name="Li M."/>
            <person name="Law P.T.W."/>
            <person name="Wu Y.L."/>
            <person name="Cai Z.L."/>
            <person name="Qin H."/>
            <person name="Bao Y."/>
            <person name="Leung R.K.K."/>
            <person name="Ng P.K.S."/>
            <person name="Zou J."/>
            <person name="Zhong X.J."/>
            <person name="Ran P.X."/>
            <person name="Zhong N.S."/>
            <person name="Liu Z.G."/>
            <person name="Tsui S.K.W."/>
        </authorList>
    </citation>
    <scope>NUCLEOTIDE SEQUENCE</scope>
    <source>
        <strain evidence="1">Derf</strain>
        <tissue evidence="1">Whole organism</tissue>
    </source>
</reference>
<evidence type="ECO:0000313" key="1">
    <source>
        <dbReference type="EMBL" id="KAH9506128.1"/>
    </source>
</evidence>
<keyword evidence="2" id="KW-1185">Reference proteome</keyword>
<sequence>MFVLQLEQIFCCCFANICDNRIACAGDSRLVEMLVLFEHDDDSQFSRYHFGYDYSNVFDNVIENHWETIQGKKG</sequence>
<organism evidence="1 2">
    <name type="scientific">Dermatophagoides farinae</name>
    <name type="common">American house dust mite</name>
    <dbReference type="NCBI Taxonomy" id="6954"/>
    <lineage>
        <taxon>Eukaryota</taxon>
        <taxon>Metazoa</taxon>
        <taxon>Ecdysozoa</taxon>
        <taxon>Arthropoda</taxon>
        <taxon>Chelicerata</taxon>
        <taxon>Arachnida</taxon>
        <taxon>Acari</taxon>
        <taxon>Acariformes</taxon>
        <taxon>Sarcoptiformes</taxon>
        <taxon>Astigmata</taxon>
        <taxon>Psoroptidia</taxon>
        <taxon>Analgoidea</taxon>
        <taxon>Pyroglyphidae</taxon>
        <taxon>Dermatophagoidinae</taxon>
        <taxon>Dermatophagoides</taxon>
    </lineage>
</organism>
<protein>
    <submittedName>
        <fullName evidence="1">Uncharacterized protein</fullName>
    </submittedName>
</protein>
<dbReference type="Proteomes" id="UP000790347">
    <property type="component" value="Unassembled WGS sequence"/>
</dbReference>